<organism evidence="2">
    <name type="scientific">Chromulina nebulosa</name>
    <dbReference type="NCBI Taxonomy" id="96789"/>
    <lineage>
        <taxon>Eukaryota</taxon>
        <taxon>Sar</taxon>
        <taxon>Stramenopiles</taxon>
        <taxon>Ochrophyta</taxon>
        <taxon>Chrysophyceae</taxon>
        <taxon>Chromulinales</taxon>
        <taxon>Chromulinaceae</taxon>
        <taxon>Chromulina</taxon>
    </lineage>
</organism>
<evidence type="ECO:0000313" key="2">
    <source>
        <dbReference type="EMBL" id="CAD8714461.1"/>
    </source>
</evidence>
<feature type="region of interest" description="Disordered" evidence="1">
    <location>
        <begin position="1"/>
        <end position="55"/>
    </location>
</feature>
<reference evidence="2" key="1">
    <citation type="submission" date="2021-01" db="EMBL/GenBank/DDBJ databases">
        <authorList>
            <person name="Corre E."/>
            <person name="Pelletier E."/>
            <person name="Niang G."/>
            <person name="Scheremetjew M."/>
            <person name="Finn R."/>
            <person name="Kale V."/>
            <person name="Holt S."/>
            <person name="Cochrane G."/>
            <person name="Meng A."/>
            <person name="Brown T."/>
            <person name="Cohen L."/>
        </authorList>
    </citation>
    <scope>NUCLEOTIDE SEQUENCE</scope>
    <source>
        <strain evidence="2">UTEXLB2642</strain>
    </source>
</reference>
<sequence>MGKGGHGHGHGGGFGGGPGGGGPRGPGGRFGGGPGPGPGGFGFGGPGGPGFGPPPPPGLLGWLFAPNWFGWWGPPGPPLLPGERMCWACRGFRAAPPPPPVPFVVDAALAVGATAVIYSATNSNYNSQSIASTISPSAPVDNSNNLRECYVMEYRSGDITMKYFYKIPLDSKVNEIIRVNLNNREFTFKIPDYVRKGEEIILIAPAPLD</sequence>
<evidence type="ECO:0000256" key="1">
    <source>
        <dbReference type="SAM" id="MobiDB-lite"/>
    </source>
</evidence>
<protein>
    <submittedName>
        <fullName evidence="2">Uncharacterized protein</fullName>
    </submittedName>
</protein>
<proteinExistence type="predicted"/>
<feature type="compositionally biased region" description="Gly residues" evidence="1">
    <location>
        <begin position="10"/>
        <end position="50"/>
    </location>
</feature>
<dbReference type="AlphaFoldDB" id="A0A7S0XCE8"/>
<dbReference type="EMBL" id="HBFD01001314">
    <property type="protein sequence ID" value="CAD8714461.1"/>
    <property type="molecule type" value="Transcribed_RNA"/>
</dbReference>
<accession>A0A7S0XCE8</accession>
<gene>
    <name evidence="2" type="ORF">CNEB1095_LOCUS852</name>
</gene>
<name>A0A7S0XCE8_9STRA</name>